<sequence length="174" mass="20463">MNVVETKLLYSAKADQQYGFTDEYFSKGKWLLKIRQTIIALFSWICVIVPSYITIATFTSHLTKGKYGHAFWKYSEGIDEIWFLIYLLLFAATVTFIYATSMTIIQNFRREGTIEKWPTFDSIDDINKKKLSDGFMNKRFGSQALRHNIRYFDVQPEQNLEDNELPNYLHVDRG</sequence>
<dbReference type="Proteomes" id="UP000516446">
    <property type="component" value="Chromosome"/>
</dbReference>
<gene>
    <name evidence="1" type="ORF">FY536_01875</name>
</gene>
<accession>A0A7H1MNI4</accession>
<proteinExistence type="predicted"/>
<dbReference type="AlphaFoldDB" id="A0A7H1MNI4"/>
<evidence type="ECO:0000313" key="2">
    <source>
        <dbReference type="Proteomes" id="UP000516446"/>
    </source>
</evidence>
<dbReference type="EMBL" id="CP043431">
    <property type="protein sequence ID" value="QNT65020.1"/>
    <property type="molecule type" value="Genomic_DNA"/>
</dbReference>
<organism evidence="1 2">
    <name type="scientific">Weissella koreensis</name>
    <dbReference type="NCBI Taxonomy" id="165096"/>
    <lineage>
        <taxon>Bacteria</taxon>
        <taxon>Bacillati</taxon>
        <taxon>Bacillota</taxon>
        <taxon>Bacilli</taxon>
        <taxon>Lactobacillales</taxon>
        <taxon>Lactobacillaceae</taxon>
        <taxon>Weissella</taxon>
    </lineage>
</organism>
<name>A0A7H1MNI4_9LACO</name>
<evidence type="ECO:0000313" key="1">
    <source>
        <dbReference type="EMBL" id="QNT65020.1"/>
    </source>
</evidence>
<keyword evidence="2" id="KW-1185">Reference proteome</keyword>
<reference evidence="1 2" key="1">
    <citation type="submission" date="2019-08" db="EMBL/GenBank/DDBJ databases">
        <authorList>
            <person name="Chang H.C."/>
            <person name="Mun S.Y."/>
        </authorList>
    </citation>
    <scope>NUCLEOTIDE SEQUENCE [LARGE SCALE GENOMIC DNA]</scope>
    <source>
        <strain evidence="1 2">SK</strain>
    </source>
</reference>
<protein>
    <submittedName>
        <fullName evidence="1">Uncharacterized protein</fullName>
    </submittedName>
</protein>